<comment type="caution">
    <text evidence="1">The sequence shown here is derived from an EMBL/GenBank/DDBJ whole genome shotgun (WGS) entry which is preliminary data.</text>
</comment>
<evidence type="ECO:0008006" key="3">
    <source>
        <dbReference type="Google" id="ProtNLM"/>
    </source>
</evidence>
<accession>A0ABS5PT50</accession>
<sequence length="173" mass="20367">MHTSEKRVITVLLTRYYNVFSSFLYYLTGRGYTHASIALDEKNNYYYSFNFKGFRKEFPQKHRQRGGKSISFKLAVNASDFEKIQHKIEMMEMEQSKLHYSRIGVFLCLLHIPHKRKNHYFCSQFVAEILQLSDSIKMKKHASLYLPNQLPSELAKQACLKEITHNPLLPVNV</sequence>
<reference evidence="1 2" key="1">
    <citation type="submission" date="2021-05" db="EMBL/GenBank/DDBJ databases">
        <title>Fusibacter ferrireducens sp. nov., an anaerobic, sulfur- and Fe-reducing bacterium isolated from the mangrove sediment.</title>
        <authorList>
            <person name="Qiu D."/>
        </authorList>
    </citation>
    <scope>NUCLEOTIDE SEQUENCE [LARGE SCALE GENOMIC DNA]</scope>
    <source>
        <strain evidence="1 2">DSM 12116</strain>
    </source>
</reference>
<dbReference type="EMBL" id="JAHBCL010000037">
    <property type="protein sequence ID" value="MBS7528345.1"/>
    <property type="molecule type" value="Genomic_DNA"/>
</dbReference>
<dbReference type="SUPFAM" id="SSF54001">
    <property type="entry name" value="Cysteine proteinases"/>
    <property type="match status" value="1"/>
</dbReference>
<organism evidence="1 2">
    <name type="scientific">Fusibacter paucivorans</name>
    <dbReference type="NCBI Taxonomy" id="76009"/>
    <lineage>
        <taxon>Bacteria</taxon>
        <taxon>Bacillati</taxon>
        <taxon>Bacillota</taxon>
        <taxon>Clostridia</taxon>
        <taxon>Eubacteriales</taxon>
        <taxon>Eubacteriales Family XII. Incertae Sedis</taxon>
        <taxon>Fusibacter</taxon>
    </lineage>
</organism>
<gene>
    <name evidence="1" type="ORF">KHM83_16770</name>
</gene>
<dbReference type="Gene3D" id="3.90.1720.10">
    <property type="entry name" value="endopeptidase domain like (from Nostoc punctiforme)"/>
    <property type="match status" value="1"/>
</dbReference>
<dbReference type="RefSeq" id="WP_213238204.1">
    <property type="nucleotide sequence ID" value="NZ_JAHBCL010000037.1"/>
</dbReference>
<keyword evidence="2" id="KW-1185">Reference proteome</keyword>
<name>A0ABS5PT50_9FIRM</name>
<evidence type="ECO:0000313" key="2">
    <source>
        <dbReference type="Proteomes" id="UP000746471"/>
    </source>
</evidence>
<dbReference type="InterPro" id="IPR038765">
    <property type="entry name" value="Papain-like_cys_pep_sf"/>
</dbReference>
<proteinExistence type="predicted"/>
<dbReference type="Proteomes" id="UP000746471">
    <property type="component" value="Unassembled WGS sequence"/>
</dbReference>
<evidence type="ECO:0000313" key="1">
    <source>
        <dbReference type="EMBL" id="MBS7528345.1"/>
    </source>
</evidence>
<protein>
    <recommendedName>
        <fullName evidence="3">Permuted papain-like amidase enzyme, YaeF/YiiX, C92 family</fullName>
    </recommendedName>
</protein>